<gene>
    <name evidence="1" type="ORF">CRU90_09725</name>
</gene>
<comment type="caution">
    <text evidence="1">The sequence shown here is derived from an EMBL/GenBank/DDBJ whole genome shotgun (WGS) entry which is preliminary data.</text>
</comment>
<accession>A0A4Q0ZB48</accession>
<proteinExistence type="predicted"/>
<dbReference type="AlphaFoldDB" id="A0A4Q0ZB48"/>
<dbReference type="EMBL" id="PDJZ01000011">
    <property type="protein sequence ID" value="RXJ83484.1"/>
    <property type="molecule type" value="Genomic_DNA"/>
</dbReference>
<organism evidence="1 2">
    <name type="scientific">Arcobacter cloacae</name>
    <dbReference type="NCBI Taxonomy" id="1054034"/>
    <lineage>
        <taxon>Bacteria</taxon>
        <taxon>Pseudomonadati</taxon>
        <taxon>Campylobacterota</taxon>
        <taxon>Epsilonproteobacteria</taxon>
        <taxon>Campylobacterales</taxon>
        <taxon>Arcobacteraceae</taxon>
        <taxon>Arcobacter</taxon>
    </lineage>
</organism>
<protein>
    <submittedName>
        <fullName evidence="1">Uncharacterized protein</fullName>
    </submittedName>
</protein>
<reference evidence="1 2" key="1">
    <citation type="submission" date="2017-10" db="EMBL/GenBank/DDBJ databases">
        <title>Genomics of the genus Arcobacter.</title>
        <authorList>
            <person name="Perez-Cataluna A."/>
            <person name="Figueras M.J."/>
        </authorList>
    </citation>
    <scope>NUCLEOTIDE SEQUENCE [LARGE SCALE GENOMIC DNA]</scope>
    <source>
        <strain evidence="1 2">F26</strain>
    </source>
</reference>
<evidence type="ECO:0000313" key="2">
    <source>
        <dbReference type="Proteomes" id="UP000290870"/>
    </source>
</evidence>
<name>A0A4Q0ZB48_9BACT</name>
<evidence type="ECO:0000313" key="1">
    <source>
        <dbReference type="EMBL" id="RXJ83484.1"/>
    </source>
</evidence>
<dbReference type="Proteomes" id="UP000290870">
    <property type="component" value="Unassembled WGS sequence"/>
</dbReference>
<sequence>MYVTIISKKFNENEKTLEKKEFKRIIKEIGFSSQGKFAEEIGVKATTFTTYKVIPSHIRRITKLALLAKKSGVPLEEIRNSLKVD</sequence>